<dbReference type="RefSeq" id="WP_347925832.1">
    <property type="nucleotide sequence ID" value="NZ_CP157199.1"/>
</dbReference>
<evidence type="ECO:0000256" key="1">
    <source>
        <dbReference type="ARBA" id="ARBA00004496"/>
    </source>
</evidence>
<dbReference type="PANTHER" id="PTHR33540">
    <property type="entry name" value="TRNA THREONYLCARBAMOYLADENOSINE BIOSYNTHESIS PROTEIN TSAE"/>
    <property type="match status" value="1"/>
</dbReference>
<proteinExistence type="inferred from homology"/>
<accession>A0AAU7BWB6</accession>
<evidence type="ECO:0000256" key="2">
    <source>
        <dbReference type="ARBA" id="ARBA00007599"/>
    </source>
</evidence>
<dbReference type="SUPFAM" id="SSF52540">
    <property type="entry name" value="P-loop containing nucleoside triphosphate hydrolases"/>
    <property type="match status" value="1"/>
</dbReference>
<dbReference type="GO" id="GO:0002949">
    <property type="term" value="P:tRNA threonylcarbamoyladenosine modification"/>
    <property type="evidence" value="ECO:0007669"/>
    <property type="project" value="InterPro"/>
</dbReference>
<reference evidence="11" key="1">
    <citation type="submission" date="2024-05" db="EMBL/GenBank/DDBJ databases">
        <title>Pontimicrobium maritimus sp. nov., isolated form sea water.</title>
        <authorList>
            <person name="Muhammad N."/>
            <person name="Vuong T.Q."/>
            <person name="Han H.L."/>
            <person name="Kim S.-G."/>
        </authorList>
    </citation>
    <scope>NUCLEOTIDE SEQUENCE</scope>
    <source>
        <strain evidence="11">SW4</strain>
    </source>
</reference>
<evidence type="ECO:0000256" key="5">
    <source>
        <dbReference type="ARBA" id="ARBA00022694"/>
    </source>
</evidence>
<dbReference type="GO" id="GO:0005524">
    <property type="term" value="F:ATP binding"/>
    <property type="evidence" value="ECO:0007669"/>
    <property type="project" value="UniProtKB-KW"/>
</dbReference>
<keyword evidence="9" id="KW-0460">Magnesium</keyword>
<evidence type="ECO:0000256" key="4">
    <source>
        <dbReference type="ARBA" id="ARBA00022490"/>
    </source>
</evidence>
<sequence length="137" mass="15607">MKKIFDIQSIDNIAQELLDNVTHKTILFYGDMGSGKTTLIKALVKALGGLDEVSSPTFSIVNEYEVTNDKVYHFDFYRIESETEVLDIGIEDYFYSGHWNFIEWPEKIEGILPLEADVSYIKINKDGSRTLELGVFG</sequence>
<evidence type="ECO:0000256" key="9">
    <source>
        <dbReference type="ARBA" id="ARBA00022842"/>
    </source>
</evidence>
<gene>
    <name evidence="11" type="primary">tsaE</name>
    <name evidence="11" type="ORF">ABGB03_06445</name>
</gene>
<evidence type="ECO:0000256" key="8">
    <source>
        <dbReference type="ARBA" id="ARBA00022840"/>
    </source>
</evidence>
<dbReference type="Gene3D" id="3.40.50.300">
    <property type="entry name" value="P-loop containing nucleotide triphosphate hydrolases"/>
    <property type="match status" value="1"/>
</dbReference>
<name>A0AAU7BWB6_9FLAO</name>
<dbReference type="GO" id="GO:0046872">
    <property type="term" value="F:metal ion binding"/>
    <property type="evidence" value="ECO:0007669"/>
    <property type="project" value="UniProtKB-KW"/>
</dbReference>
<dbReference type="EMBL" id="CP157199">
    <property type="protein sequence ID" value="XBG62541.1"/>
    <property type="molecule type" value="Genomic_DNA"/>
</dbReference>
<evidence type="ECO:0000256" key="7">
    <source>
        <dbReference type="ARBA" id="ARBA00022741"/>
    </source>
</evidence>
<dbReference type="NCBIfam" id="TIGR00150">
    <property type="entry name" value="T6A_YjeE"/>
    <property type="match status" value="1"/>
</dbReference>
<evidence type="ECO:0000256" key="6">
    <source>
        <dbReference type="ARBA" id="ARBA00022723"/>
    </source>
</evidence>
<evidence type="ECO:0000313" key="11">
    <source>
        <dbReference type="EMBL" id="XBG62541.1"/>
    </source>
</evidence>
<keyword evidence="6" id="KW-0479">Metal-binding</keyword>
<dbReference type="Pfam" id="PF02367">
    <property type="entry name" value="TsaE"/>
    <property type="match status" value="1"/>
</dbReference>
<keyword evidence="4" id="KW-0963">Cytoplasm</keyword>
<comment type="subcellular location">
    <subcellularLocation>
        <location evidence="1">Cytoplasm</location>
    </subcellularLocation>
</comment>
<keyword evidence="7" id="KW-0547">Nucleotide-binding</keyword>
<evidence type="ECO:0000256" key="10">
    <source>
        <dbReference type="ARBA" id="ARBA00032441"/>
    </source>
</evidence>
<protein>
    <recommendedName>
        <fullName evidence="3">tRNA threonylcarbamoyladenosine biosynthesis protein TsaE</fullName>
    </recommendedName>
    <alternativeName>
        <fullName evidence="10">t(6)A37 threonylcarbamoyladenosine biosynthesis protein TsaE</fullName>
    </alternativeName>
</protein>
<evidence type="ECO:0000256" key="3">
    <source>
        <dbReference type="ARBA" id="ARBA00019010"/>
    </source>
</evidence>
<organism evidence="11">
    <name type="scientific">Pontimicrobium sp. SW4</name>
    <dbReference type="NCBI Taxonomy" id="3153519"/>
    <lineage>
        <taxon>Bacteria</taxon>
        <taxon>Pseudomonadati</taxon>
        <taxon>Bacteroidota</taxon>
        <taxon>Flavobacteriia</taxon>
        <taxon>Flavobacteriales</taxon>
        <taxon>Flavobacteriaceae</taxon>
        <taxon>Pontimicrobium</taxon>
    </lineage>
</organism>
<dbReference type="PANTHER" id="PTHR33540:SF2">
    <property type="entry name" value="TRNA THREONYLCARBAMOYLADENOSINE BIOSYNTHESIS PROTEIN TSAE"/>
    <property type="match status" value="1"/>
</dbReference>
<dbReference type="InterPro" id="IPR027417">
    <property type="entry name" value="P-loop_NTPase"/>
</dbReference>
<comment type="similarity">
    <text evidence="2">Belongs to the TsaE family.</text>
</comment>
<keyword evidence="8" id="KW-0067">ATP-binding</keyword>
<dbReference type="AlphaFoldDB" id="A0AAU7BWB6"/>
<dbReference type="GO" id="GO:0005737">
    <property type="term" value="C:cytoplasm"/>
    <property type="evidence" value="ECO:0007669"/>
    <property type="project" value="UniProtKB-SubCell"/>
</dbReference>
<dbReference type="InterPro" id="IPR003442">
    <property type="entry name" value="T6A_TsaE"/>
</dbReference>
<keyword evidence="5" id="KW-0819">tRNA processing</keyword>